<dbReference type="InterPro" id="IPR000792">
    <property type="entry name" value="Tscrpt_reg_LuxR_C"/>
</dbReference>
<sequence length="894" mass="94835">MIRVALLDRDDQLATIAAAARRTRDGAGRLVLVRGQPGSGKTSLLAEAGRRAEATGMRVLRIACREPDGPDAALDRLLPGAPGAAADEHALFHQRYRWLHQLAADSPLLLAVDDVDLADDAFQRWLTFLARRLDRVPVLVVVTERLLFRYSGAPVDRELTHRLPGSLATLVDLGPLGADAGVALVRARFGAAVPEEVARECARASLGVPMLLHALLDDLAAVGEGWPEVLAGGAEWFPRGRYGAAIRTLVSLAAWDARQVGRALGVLDGEEATEALLPAVSGVDGPWLRAVLQQLRHQGSVVGTPPRLAHPLLRDAVLSGVEPAERQAAHRAAAKLLYERGAPAEAVARHLLRTPGPTEPWAVDSLLCVADGAIGEGRTDLALRLLRHVADSPLPSPALAEVLSRLGALEALSDPLAGARRLGEALRLQPDEGRRAAIAPALGMALAAGGEVAGAVAALDEIAEGLADVELAEGVRAVAVLAAAPDDAVWVARLEQLRAVTDGMSPESLPHAIVTLYEAGAGRISAAELAARVRHVLAGRWPAPLDPCLRALAGSALCWADRTEEGHRLIDEVAEGMAPFAPQFATHVAGQRADTAVVAGRYERALAAGRDPRVASTPYPAAQVVLALVELDRLDEARRLADDVTARAPRMSWEWNFFLFARGYLHAALGDPDRALADYLECGERQLARRFPGPMLMPWRVEAALTHAELGRPADAARLAEEDLALARTWGTERAVGRALRARGVALGGEDGERALAEAVAALARSPAEPDLVRALVDLGRARVALGRGRAGREVLHEALARAERLGAPRLTRLARTALAAAGARLRGAARSGPGALTAAERRVVRLAADGHSNPEICAALHLTRRTVETHLTNAYRKLGITRRAQLAEVLADE</sequence>
<name>A0A1M5PGL1_STRHI</name>
<dbReference type="AlphaFoldDB" id="A0A1M5PGL1"/>
<evidence type="ECO:0000313" key="4">
    <source>
        <dbReference type="EMBL" id="SHH00569.1"/>
    </source>
</evidence>
<dbReference type="SUPFAM" id="SSF48452">
    <property type="entry name" value="TPR-like"/>
    <property type="match status" value="1"/>
</dbReference>
<dbReference type="GO" id="GO:0005737">
    <property type="term" value="C:cytoplasm"/>
    <property type="evidence" value="ECO:0007669"/>
    <property type="project" value="TreeGrafter"/>
</dbReference>
<evidence type="ECO:0000256" key="2">
    <source>
        <dbReference type="ARBA" id="ARBA00022840"/>
    </source>
</evidence>
<dbReference type="EMBL" id="FQVN01000018">
    <property type="protein sequence ID" value="SHH00569.1"/>
    <property type="molecule type" value="Genomic_DNA"/>
</dbReference>
<dbReference type="GO" id="GO:0005524">
    <property type="term" value="F:ATP binding"/>
    <property type="evidence" value="ECO:0007669"/>
    <property type="project" value="UniProtKB-KW"/>
</dbReference>
<keyword evidence="1" id="KW-0547">Nucleotide-binding</keyword>
<dbReference type="Pfam" id="PF00196">
    <property type="entry name" value="GerE"/>
    <property type="match status" value="1"/>
</dbReference>
<dbReference type="SUPFAM" id="SSF46894">
    <property type="entry name" value="C-terminal effector domain of the bipartite response regulators"/>
    <property type="match status" value="1"/>
</dbReference>
<keyword evidence="5" id="KW-1185">Reference proteome</keyword>
<dbReference type="GO" id="GO:0004016">
    <property type="term" value="F:adenylate cyclase activity"/>
    <property type="evidence" value="ECO:0007669"/>
    <property type="project" value="TreeGrafter"/>
</dbReference>
<dbReference type="PANTHER" id="PTHR16305">
    <property type="entry name" value="TESTICULAR SOLUBLE ADENYLYL CYCLASE"/>
    <property type="match status" value="1"/>
</dbReference>
<proteinExistence type="predicted"/>
<dbReference type="GO" id="GO:0003677">
    <property type="term" value="F:DNA binding"/>
    <property type="evidence" value="ECO:0007669"/>
    <property type="project" value="InterPro"/>
</dbReference>
<dbReference type="PANTHER" id="PTHR16305:SF35">
    <property type="entry name" value="TRANSCRIPTIONAL ACTIVATOR DOMAIN"/>
    <property type="match status" value="1"/>
</dbReference>
<dbReference type="Pfam" id="PF13191">
    <property type="entry name" value="AAA_16"/>
    <property type="match status" value="1"/>
</dbReference>
<reference evidence="4 5" key="1">
    <citation type="submission" date="2016-11" db="EMBL/GenBank/DDBJ databases">
        <authorList>
            <person name="Jaros S."/>
            <person name="Januszkiewicz K."/>
            <person name="Wedrychowicz H."/>
        </authorList>
    </citation>
    <scope>NUCLEOTIDE SEQUENCE [LARGE SCALE GENOMIC DNA]</scope>
    <source>
        <strain evidence="4 5">DSM 44523</strain>
    </source>
</reference>
<dbReference type="InterPro" id="IPR027417">
    <property type="entry name" value="P-loop_NTPase"/>
</dbReference>
<gene>
    <name evidence="4" type="ORF">SAMN05444320_11843</name>
</gene>
<dbReference type="SMART" id="SM00382">
    <property type="entry name" value="AAA"/>
    <property type="match status" value="1"/>
</dbReference>
<accession>A0A1M5PGL1</accession>
<dbReference type="PROSITE" id="PS50043">
    <property type="entry name" value="HTH_LUXR_2"/>
    <property type="match status" value="1"/>
</dbReference>
<dbReference type="PRINTS" id="PR00038">
    <property type="entry name" value="HTHLUXR"/>
</dbReference>
<dbReference type="Gene3D" id="3.40.50.300">
    <property type="entry name" value="P-loop containing nucleotide triphosphate hydrolases"/>
    <property type="match status" value="1"/>
</dbReference>
<dbReference type="STRING" id="2017.SAMN05444320_11843"/>
<organism evidence="4 5">
    <name type="scientific">Streptoalloteichus hindustanus</name>
    <dbReference type="NCBI Taxonomy" id="2017"/>
    <lineage>
        <taxon>Bacteria</taxon>
        <taxon>Bacillati</taxon>
        <taxon>Actinomycetota</taxon>
        <taxon>Actinomycetes</taxon>
        <taxon>Pseudonocardiales</taxon>
        <taxon>Pseudonocardiaceae</taxon>
        <taxon>Streptoalloteichus</taxon>
    </lineage>
</organism>
<keyword evidence="2" id="KW-0067">ATP-binding</keyword>
<feature type="domain" description="HTH luxR-type" evidence="3">
    <location>
        <begin position="830"/>
        <end position="894"/>
    </location>
</feature>
<dbReference type="Gene3D" id="1.25.40.10">
    <property type="entry name" value="Tetratricopeptide repeat domain"/>
    <property type="match status" value="1"/>
</dbReference>
<protein>
    <submittedName>
        <fullName evidence="4">Regulatory protein, luxR family</fullName>
    </submittedName>
</protein>
<dbReference type="SUPFAM" id="SSF52540">
    <property type="entry name" value="P-loop containing nucleoside triphosphate hydrolases"/>
    <property type="match status" value="1"/>
</dbReference>
<dbReference type="InterPro" id="IPR036388">
    <property type="entry name" value="WH-like_DNA-bd_sf"/>
</dbReference>
<dbReference type="Gene3D" id="1.10.10.10">
    <property type="entry name" value="Winged helix-like DNA-binding domain superfamily/Winged helix DNA-binding domain"/>
    <property type="match status" value="1"/>
</dbReference>
<dbReference type="SMART" id="SM00421">
    <property type="entry name" value="HTH_LUXR"/>
    <property type="match status" value="1"/>
</dbReference>
<dbReference type="InterPro" id="IPR016032">
    <property type="entry name" value="Sig_transdc_resp-reg_C-effctor"/>
</dbReference>
<evidence type="ECO:0000259" key="3">
    <source>
        <dbReference type="PROSITE" id="PS50043"/>
    </source>
</evidence>
<dbReference type="CDD" id="cd06170">
    <property type="entry name" value="LuxR_C_like"/>
    <property type="match status" value="1"/>
</dbReference>
<dbReference type="InterPro" id="IPR011990">
    <property type="entry name" value="TPR-like_helical_dom_sf"/>
</dbReference>
<evidence type="ECO:0000256" key="1">
    <source>
        <dbReference type="ARBA" id="ARBA00022741"/>
    </source>
</evidence>
<dbReference type="Proteomes" id="UP000184501">
    <property type="component" value="Unassembled WGS sequence"/>
</dbReference>
<dbReference type="InterPro" id="IPR003593">
    <property type="entry name" value="AAA+_ATPase"/>
</dbReference>
<dbReference type="GO" id="GO:0006355">
    <property type="term" value="P:regulation of DNA-templated transcription"/>
    <property type="evidence" value="ECO:0007669"/>
    <property type="project" value="InterPro"/>
</dbReference>
<dbReference type="InterPro" id="IPR041664">
    <property type="entry name" value="AAA_16"/>
</dbReference>
<evidence type="ECO:0000313" key="5">
    <source>
        <dbReference type="Proteomes" id="UP000184501"/>
    </source>
</evidence>